<dbReference type="InterPro" id="IPR005135">
    <property type="entry name" value="Endo/exonuclease/phosphatase"/>
</dbReference>
<keyword evidence="4" id="KW-0378">Hydrolase</keyword>
<sequence>MHSKRTTSTRGVVLVAAAALTGTAVLVEPAQAQPEPVRFATFNASLNRDAEGELLADLSTPDDEQARDVAEVVQRTRPDVVLLNEFDHVEGGAAVEAFQRNYLARGQNGAEAIDYPYSYTAPVNTGVPSGMDLDNDGAVGGPGDAFGFGEFPGQYGMVVLSKHPIDRDEVRTFQNFRWADIPGARLPDDPATPEPADWYSPEELETLRLSSKSHWDLPIDVDGRTVHLLASHPTPPSFDGEEDRNGHRNHDEIRFWADYVHPARGDYVYDDAGRTGGLGPGARFVIAGDQNADPFDGDSLDAAANQLVRAHRVVDPKPGSEGAVEASETQGGANDEHRGRAELDTADFSDDEPGNLRVDYVLPSLPLIPRDAGVFWPTADDPLARLNGASDHHLVWVDLRV</sequence>
<dbReference type="GO" id="GO:0004519">
    <property type="term" value="F:endonuclease activity"/>
    <property type="evidence" value="ECO:0007669"/>
    <property type="project" value="UniProtKB-KW"/>
</dbReference>
<feature type="domain" description="Endonuclease/exonuclease/phosphatase" evidence="3">
    <location>
        <begin position="41"/>
        <end position="392"/>
    </location>
</feature>
<evidence type="ECO:0000256" key="2">
    <source>
        <dbReference type="SAM" id="SignalP"/>
    </source>
</evidence>
<evidence type="ECO:0000259" key="3">
    <source>
        <dbReference type="Pfam" id="PF03372"/>
    </source>
</evidence>
<organism evidence="4 5">
    <name type="scientific">Allosaccharopolyspora coralli</name>
    <dbReference type="NCBI Taxonomy" id="2665642"/>
    <lineage>
        <taxon>Bacteria</taxon>
        <taxon>Bacillati</taxon>
        <taxon>Actinomycetota</taxon>
        <taxon>Actinomycetes</taxon>
        <taxon>Pseudonocardiales</taxon>
        <taxon>Pseudonocardiaceae</taxon>
        <taxon>Allosaccharopolyspora</taxon>
    </lineage>
</organism>
<feature type="signal peptide" evidence="2">
    <location>
        <begin position="1"/>
        <end position="32"/>
    </location>
</feature>
<feature type="region of interest" description="Disordered" evidence="1">
    <location>
        <begin position="316"/>
        <end position="339"/>
    </location>
</feature>
<dbReference type="Proteomes" id="UP000371041">
    <property type="component" value="Chromosome"/>
</dbReference>
<keyword evidence="4" id="KW-0255">Endonuclease</keyword>
<dbReference type="InterPro" id="IPR036691">
    <property type="entry name" value="Endo/exonu/phosph_ase_sf"/>
</dbReference>
<dbReference type="SUPFAM" id="SSF56219">
    <property type="entry name" value="DNase I-like"/>
    <property type="match status" value="1"/>
</dbReference>
<keyword evidence="2" id="KW-0732">Signal</keyword>
<evidence type="ECO:0000256" key="1">
    <source>
        <dbReference type="SAM" id="MobiDB-lite"/>
    </source>
</evidence>
<feature type="chain" id="PRO_5024381127" evidence="2">
    <location>
        <begin position="33"/>
        <end position="401"/>
    </location>
</feature>
<keyword evidence="4" id="KW-0540">Nuclease</keyword>
<dbReference type="Gene3D" id="3.60.10.10">
    <property type="entry name" value="Endonuclease/exonuclease/phosphatase"/>
    <property type="match status" value="1"/>
</dbReference>
<keyword evidence="5" id="KW-1185">Reference proteome</keyword>
<dbReference type="Pfam" id="PF03372">
    <property type="entry name" value="Exo_endo_phos"/>
    <property type="match status" value="1"/>
</dbReference>
<gene>
    <name evidence="4" type="ORF">GIY23_00815</name>
</gene>
<dbReference type="RefSeq" id="WP_154078516.1">
    <property type="nucleotide sequence ID" value="NZ_CP045929.1"/>
</dbReference>
<keyword evidence="4" id="KW-0269">Exonuclease</keyword>
<dbReference type="AlphaFoldDB" id="A0A5Q3QBL4"/>
<name>A0A5Q3QBL4_9PSEU</name>
<proteinExistence type="predicted"/>
<evidence type="ECO:0000313" key="5">
    <source>
        <dbReference type="Proteomes" id="UP000371041"/>
    </source>
</evidence>
<protein>
    <submittedName>
        <fullName evidence="4">Endonuclease/exonuclease/phosphatase family protein</fullName>
    </submittedName>
</protein>
<reference evidence="5" key="1">
    <citation type="submission" date="2019-11" db="EMBL/GenBank/DDBJ databases">
        <title>The complete genome sequence of Saccharopolyspora sp. E2A.</title>
        <authorList>
            <person name="Zhang G."/>
        </authorList>
    </citation>
    <scope>NUCLEOTIDE SEQUENCE [LARGE SCALE GENOMIC DNA]</scope>
    <source>
        <strain evidence="5">E2A</strain>
    </source>
</reference>
<accession>A0A5Q3QBL4</accession>
<evidence type="ECO:0000313" key="4">
    <source>
        <dbReference type="EMBL" id="QGK71948.1"/>
    </source>
</evidence>
<dbReference type="KEGG" id="sace:GIY23_00815"/>
<dbReference type="EMBL" id="CP045929">
    <property type="protein sequence ID" value="QGK71948.1"/>
    <property type="molecule type" value="Genomic_DNA"/>
</dbReference>
<dbReference type="GO" id="GO:0004527">
    <property type="term" value="F:exonuclease activity"/>
    <property type="evidence" value="ECO:0007669"/>
    <property type="project" value="UniProtKB-KW"/>
</dbReference>